<keyword evidence="6" id="KW-1185">Reference proteome</keyword>
<dbReference type="GeneID" id="24860970"/>
<dbReference type="PROSITE" id="PS50893">
    <property type="entry name" value="ABC_TRANSPORTER_2"/>
    <property type="match status" value="1"/>
</dbReference>
<evidence type="ECO:0000313" key="6">
    <source>
        <dbReference type="Proteomes" id="UP000033111"/>
    </source>
</evidence>
<reference evidence="5 6" key="1">
    <citation type="submission" date="2014-07" db="EMBL/GenBank/DDBJ databases">
        <title>Methanogenic archaea and the global carbon cycle.</title>
        <authorList>
            <person name="Henriksen J.R."/>
            <person name="Luke J."/>
            <person name="Reinhart S."/>
            <person name="Benedict M.N."/>
            <person name="Youngblut N.D."/>
            <person name="Metcalf M.E."/>
            <person name="Whitaker R.J."/>
            <person name="Metcalf W.W."/>
        </authorList>
    </citation>
    <scope>NUCLEOTIDE SEQUENCE [LARGE SCALE GENOMIC DNA]</scope>
    <source>
        <strain evidence="5 6">T4/M</strain>
    </source>
</reference>
<dbReference type="EMBL" id="CP009506">
    <property type="protein sequence ID" value="AKB28818.1"/>
    <property type="molecule type" value="Genomic_DNA"/>
</dbReference>
<dbReference type="InterPro" id="IPR003439">
    <property type="entry name" value="ABC_transporter-like_ATP-bd"/>
</dbReference>
<keyword evidence="1" id="KW-0813">Transport</keyword>
<dbReference type="InterPro" id="IPR003593">
    <property type="entry name" value="AAA+_ATPase"/>
</dbReference>
<dbReference type="GO" id="GO:0005524">
    <property type="term" value="F:ATP binding"/>
    <property type="evidence" value="ECO:0007669"/>
    <property type="project" value="UniProtKB-KW"/>
</dbReference>
<evidence type="ECO:0000313" key="5">
    <source>
        <dbReference type="EMBL" id="AKB28818.1"/>
    </source>
</evidence>
<dbReference type="KEGG" id="msw:MSSIT_2099"/>
<dbReference type="AlphaFoldDB" id="A0A0E3P5A6"/>
<evidence type="ECO:0000256" key="3">
    <source>
        <dbReference type="ARBA" id="ARBA00022840"/>
    </source>
</evidence>
<accession>A0A0E3P5A6</accession>
<dbReference type="SUPFAM" id="SSF52540">
    <property type="entry name" value="P-loop containing nucleoside triphosphate hydrolases"/>
    <property type="match status" value="1"/>
</dbReference>
<organism evidence="5 6">
    <name type="scientific">Methanosarcina siciliae T4/M</name>
    <dbReference type="NCBI Taxonomy" id="1434120"/>
    <lineage>
        <taxon>Archaea</taxon>
        <taxon>Methanobacteriati</taxon>
        <taxon>Methanobacteriota</taxon>
        <taxon>Stenosarchaea group</taxon>
        <taxon>Methanomicrobia</taxon>
        <taxon>Methanosarcinales</taxon>
        <taxon>Methanosarcinaceae</taxon>
        <taxon>Methanosarcina</taxon>
    </lineage>
</organism>
<dbReference type="PANTHER" id="PTHR42939">
    <property type="entry name" value="ABC TRANSPORTER ATP-BINDING PROTEIN ALBC-RELATED"/>
    <property type="match status" value="1"/>
</dbReference>
<dbReference type="InterPro" id="IPR051782">
    <property type="entry name" value="ABC_Transporter_VariousFunc"/>
</dbReference>
<dbReference type="PATRIC" id="fig|1434120.4.peg.2715"/>
<proteinExistence type="predicted"/>
<dbReference type="RefSeq" id="WP_048172426.1">
    <property type="nucleotide sequence ID" value="NZ_CP009506.1"/>
</dbReference>
<keyword evidence="3" id="KW-0067">ATP-binding</keyword>
<keyword evidence="2" id="KW-0547">Nucleotide-binding</keyword>
<dbReference type="PANTHER" id="PTHR42939:SF1">
    <property type="entry name" value="ABC TRANSPORTER ATP-BINDING PROTEIN ALBC-RELATED"/>
    <property type="match status" value="1"/>
</dbReference>
<dbReference type="Gene3D" id="3.40.50.300">
    <property type="entry name" value="P-loop containing nucleotide triphosphate hydrolases"/>
    <property type="match status" value="1"/>
</dbReference>
<dbReference type="OrthoDB" id="87732at2157"/>
<dbReference type="GO" id="GO:0016887">
    <property type="term" value="F:ATP hydrolysis activity"/>
    <property type="evidence" value="ECO:0007669"/>
    <property type="project" value="InterPro"/>
</dbReference>
<sequence>MENAVSIRELSKVFGKTPVLKALDLDIKKGEFAVIFGPNGAGKTTFLKLISTLLEPTGGSVFVSGFNVSEEPEKVRKEIGMLSHDSYLYGELTAKENLHFFGKMYGIESQELEKRISQLLKDTGLVRKADERVSTFSRGMKQRLSIARALLHRPSILLLDEPYTGLDPGASLVFEKLLKSSEFQGSTKLMVSHDLERGFALCDRLLILNKGKFVYDGVKENFSGFQEFREKCGFMFT</sequence>
<feature type="domain" description="ABC transporter" evidence="4">
    <location>
        <begin position="5"/>
        <end position="235"/>
    </location>
</feature>
<evidence type="ECO:0000259" key="4">
    <source>
        <dbReference type="PROSITE" id="PS50893"/>
    </source>
</evidence>
<dbReference type="Pfam" id="PF00005">
    <property type="entry name" value="ABC_tran"/>
    <property type="match status" value="1"/>
</dbReference>
<dbReference type="HOGENOM" id="CLU_000604_1_2_2"/>
<evidence type="ECO:0000256" key="1">
    <source>
        <dbReference type="ARBA" id="ARBA00022448"/>
    </source>
</evidence>
<dbReference type="SMART" id="SM00382">
    <property type="entry name" value="AAA"/>
    <property type="match status" value="1"/>
</dbReference>
<name>A0A0E3P5A6_9EURY</name>
<dbReference type="InterPro" id="IPR027417">
    <property type="entry name" value="P-loop_NTPase"/>
</dbReference>
<gene>
    <name evidence="5" type="ORF">MSSIT_2099</name>
</gene>
<dbReference type="Proteomes" id="UP000033111">
    <property type="component" value="Chromosome"/>
</dbReference>
<evidence type="ECO:0000256" key="2">
    <source>
        <dbReference type="ARBA" id="ARBA00022741"/>
    </source>
</evidence>
<protein>
    <submittedName>
        <fullName evidence="5">ABC transporter involved in cytochrome c biogenesis, ATPase component CcmA</fullName>
    </submittedName>
</protein>